<dbReference type="InterPro" id="IPR007554">
    <property type="entry name" value="Glycerophosphate_synth"/>
</dbReference>
<keyword evidence="2" id="KW-1185">Reference proteome</keyword>
<comment type="caution">
    <text evidence="1">The sequence shown here is derived from an EMBL/GenBank/DDBJ whole genome shotgun (WGS) entry which is preliminary data.</text>
</comment>
<evidence type="ECO:0000313" key="2">
    <source>
        <dbReference type="Proteomes" id="UP001597079"/>
    </source>
</evidence>
<gene>
    <name evidence="1" type="ORF">ACFSB2_11730</name>
</gene>
<dbReference type="InterPro" id="IPR043148">
    <property type="entry name" value="TagF_C"/>
</dbReference>
<organism evidence="1 2">
    <name type="scientific">Alicyclobacillus fodiniaquatilis</name>
    <dbReference type="NCBI Taxonomy" id="1661150"/>
    <lineage>
        <taxon>Bacteria</taxon>
        <taxon>Bacillati</taxon>
        <taxon>Bacillota</taxon>
        <taxon>Bacilli</taxon>
        <taxon>Bacillales</taxon>
        <taxon>Alicyclobacillaceae</taxon>
        <taxon>Alicyclobacillus</taxon>
    </lineage>
</organism>
<dbReference type="RefSeq" id="WP_377943239.1">
    <property type="nucleotide sequence ID" value="NZ_JBHUCX010000028.1"/>
</dbReference>
<dbReference type="EMBL" id="JBHUCX010000028">
    <property type="protein sequence ID" value="MFD1675366.1"/>
    <property type="molecule type" value="Genomic_DNA"/>
</dbReference>
<name>A0ABW4JI33_9BACL</name>
<dbReference type="SUPFAM" id="SSF53756">
    <property type="entry name" value="UDP-Glycosyltransferase/glycogen phosphorylase"/>
    <property type="match status" value="1"/>
</dbReference>
<evidence type="ECO:0000313" key="1">
    <source>
        <dbReference type="EMBL" id="MFD1675366.1"/>
    </source>
</evidence>
<accession>A0ABW4JI33</accession>
<sequence>MKSSKSIAHVEKGLTATLKFKTRNALLSMVSLIAKAIRYAMDNPGDVSQMLLQRDCPNSIRAIMSAVKMEEQGAIHVEKKAVYMLDFLQRVPSYQLDIEAYSSTLATILTLVQEFKQEIDNLPFQLNVTFFPHQGSTWSSLESVWRAFQADARCTTKIVLTPVYRNTPNGIKVLYQDYLTPEGISFIQHDAYDIKADKPDIAFSSNPYESVNFPQFTPQNLHENATALVYVPYFIESVVLEKDLLTHYNMFMHNNAWMVVCQSEEMKRKYGEYSQSRGRNVMVLGSPKMDALLRASQETVEIPAEWLEKANGRKVILHTTHFSANPEKSIQYVENMYSLYSSQEWRNVVLLWRPHPMTRTVLSGYYPDYYKLWCSMLSKLCSLDNVILDESASYRPAFQISDGLYSSGLSSMVIEYMITGKPIIIDDFTSDPQLKHLVLDLSGCYLAPQDWEGLKKSLVEFKTKLELGEDLMKEKRLTALRNGIANLDGRAGERIKDIVIEMFLRQFNHE</sequence>
<proteinExistence type="predicted"/>
<dbReference type="Gene3D" id="3.40.50.12580">
    <property type="match status" value="1"/>
</dbReference>
<reference evidence="2" key="1">
    <citation type="journal article" date="2019" name="Int. J. Syst. Evol. Microbiol.">
        <title>The Global Catalogue of Microorganisms (GCM) 10K type strain sequencing project: providing services to taxonomists for standard genome sequencing and annotation.</title>
        <authorList>
            <consortium name="The Broad Institute Genomics Platform"/>
            <consortium name="The Broad Institute Genome Sequencing Center for Infectious Disease"/>
            <person name="Wu L."/>
            <person name="Ma J."/>
        </authorList>
    </citation>
    <scope>NUCLEOTIDE SEQUENCE [LARGE SCALE GENOMIC DNA]</scope>
    <source>
        <strain evidence="2">CGMCC 1.12286</strain>
    </source>
</reference>
<protein>
    <submittedName>
        <fullName evidence="1">CDP-glycerol glycerophosphotransferase family protein</fullName>
    </submittedName>
</protein>
<dbReference type="Proteomes" id="UP001597079">
    <property type="component" value="Unassembled WGS sequence"/>
</dbReference>
<dbReference type="Pfam" id="PF04464">
    <property type="entry name" value="Glyphos_transf"/>
    <property type="match status" value="1"/>
</dbReference>